<dbReference type="PROSITE" id="PS01096">
    <property type="entry name" value="PPIC_PPIASE_1"/>
    <property type="match status" value="1"/>
</dbReference>
<reference evidence="9 10" key="1">
    <citation type="submission" date="2024-09" db="EMBL/GenBank/DDBJ databases">
        <authorList>
            <person name="Sun Q."/>
            <person name="Mori K."/>
        </authorList>
    </citation>
    <scope>NUCLEOTIDE SEQUENCE [LARGE SCALE GENOMIC DNA]</scope>
    <source>
        <strain evidence="9 10">CCM 8677</strain>
    </source>
</reference>
<dbReference type="InterPro" id="IPR023058">
    <property type="entry name" value="PPIase_PpiC_CS"/>
</dbReference>
<proteinExistence type="inferred from homology"/>
<keyword evidence="10" id="KW-1185">Reference proteome</keyword>
<dbReference type="InterPro" id="IPR027304">
    <property type="entry name" value="Trigger_fact/SurA_dom_sf"/>
</dbReference>
<dbReference type="InterPro" id="IPR050280">
    <property type="entry name" value="OMP_Chaperone_SurA"/>
</dbReference>
<evidence type="ECO:0000256" key="6">
    <source>
        <dbReference type="ARBA" id="ARBA00023235"/>
    </source>
</evidence>
<dbReference type="InterPro" id="IPR015391">
    <property type="entry name" value="SurA_N"/>
</dbReference>
<dbReference type="InterPro" id="IPR000297">
    <property type="entry name" value="PPIase_PpiC"/>
</dbReference>
<dbReference type="HAMAP" id="MF_01183">
    <property type="entry name" value="Chaperone_SurA"/>
    <property type="match status" value="1"/>
</dbReference>
<keyword evidence="1 7" id="KW-0732">Signal</keyword>
<dbReference type="InterPro" id="IPR023034">
    <property type="entry name" value="PPIase_SurA"/>
</dbReference>
<comment type="subcellular location">
    <subcellularLocation>
        <location evidence="7">Periplasm</location>
    </subcellularLocation>
    <text evidence="7">Is capable of associating with the outer membrane.</text>
</comment>
<evidence type="ECO:0000259" key="8">
    <source>
        <dbReference type="PROSITE" id="PS50198"/>
    </source>
</evidence>
<dbReference type="PANTHER" id="PTHR47637:SF1">
    <property type="entry name" value="CHAPERONE SURA"/>
    <property type="match status" value="1"/>
</dbReference>
<keyword evidence="4 7" id="KW-0697">Rotamase</keyword>
<dbReference type="InterPro" id="IPR046357">
    <property type="entry name" value="PPIase_dom_sf"/>
</dbReference>
<feature type="domain" description="PpiC" evidence="8">
    <location>
        <begin position="222"/>
        <end position="324"/>
    </location>
</feature>
<keyword evidence="5 7" id="KW-0143">Chaperone</keyword>
<accession>A0ABV6IC66</accession>
<sequence length="484" mass="54126" precursor="true">MNQLKRPLALGLSVCLTALFGLTMSSAAWSQEAKAPATAQAPAKVATTNSPIAPIEDPLAQTAKPAPKKVSRAQVVNGIAVVVNDEVITKMEVEDRLNSIERSLKAQGTPLPARADLEKQMLERMIIDRLQVQLAKEQGMRVDDIMLDRALQRMAEQNKTSLQELRNQIERDGTSFAAFREEIRDDIMMQRVREREVDSKIQVSELEVDNFLAAEAAAPSKNQEINLGHIMVRIPENATPEVIAQRSARAQEAYKKLRIGEDFAKLAATYSDSTEALKGGEVGWREQDKISPLFMEAVNKISFVGGFSEIIRSPNGFHILKLLGKRDIAPTAAANTVQESNVRHILMRPTQLLTAAQIKTTMAELKQKIINKTATFEELAKTNSIDSSATKGGDLGWIRPGDTFPEFEAVMNKLALNEVSDPVETQLGFHMIQVTERKVTEDSKERKRVEARQSVRSRKSEEALQDWLRQLRDRAYVEFRNEQK</sequence>
<feature type="signal peptide" evidence="7">
    <location>
        <begin position="1"/>
        <end position="30"/>
    </location>
</feature>
<dbReference type="PROSITE" id="PS50198">
    <property type="entry name" value="PPIC_PPIASE_2"/>
    <property type="match status" value="2"/>
</dbReference>
<comment type="domain">
    <text evidence="7">The PPIase activity resides only in the second parvulin domain. The N-terminal region and the C-terminal tail are necessary and sufficient for the chaperone activity of SurA. The PPIase activity is dispensable for SurA to function as a chaperone. The N-terminal region and the C-terminal tail are also required for porin recognition.</text>
</comment>
<protein>
    <recommendedName>
        <fullName evidence="7">Chaperone SurA</fullName>
    </recommendedName>
    <alternativeName>
        <fullName evidence="7">Peptidyl-prolyl cis-trans isomerase SurA</fullName>
        <shortName evidence="7">PPIase SurA</shortName>
        <ecNumber evidence="7">5.2.1.8</ecNumber>
    </alternativeName>
    <alternativeName>
        <fullName evidence="7">Rotamase SurA</fullName>
    </alternativeName>
</protein>
<comment type="catalytic activity">
    <reaction evidence="7">
        <text>[protein]-peptidylproline (omega=180) = [protein]-peptidylproline (omega=0)</text>
        <dbReference type="Rhea" id="RHEA:16237"/>
        <dbReference type="Rhea" id="RHEA-COMP:10747"/>
        <dbReference type="Rhea" id="RHEA-COMP:10748"/>
        <dbReference type="ChEBI" id="CHEBI:83833"/>
        <dbReference type="ChEBI" id="CHEBI:83834"/>
        <dbReference type="EC" id="5.2.1.8"/>
    </reaction>
</comment>
<evidence type="ECO:0000256" key="5">
    <source>
        <dbReference type="ARBA" id="ARBA00023186"/>
    </source>
</evidence>
<dbReference type="Pfam" id="PF00639">
    <property type="entry name" value="Rotamase"/>
    <property type="match status" value="2"/>
</dbReference>
<dbReference type="Proteomes" id="UP001589844">
    <property type="component" value="Unassembled WGS sequence"/>
</dbReference>
<comment type="function">
    <text evidence="7">Chaperone involved in the correct folding and assembly of outer membrane proteins. Recognizes specific patterns of aromatic residues and the orientation of their side chains, which are found more frequently in integral outer membrane proteins. May act in both early periplasmic and late outer membrane-associated steps of protein maturation.</text>
</comment>
<dbReference type="SUPFAM" id="SSF109998">
    <property type="entry name" value="Triger factor/SurA peptide-binding domain-like"/>
    <property type="match status" value="1"/>
</dbReference>
<dbReference type="PANTHER" id="PTHR47637">
    <property type="entry name" value="CHAPERONE SURA"/>
    <property type="match status" value="1"/>
</dbReference>
<dbReference type="EC" id="5.2.1.8" evidence="7"/>
<evidence type="ECO:0000256" key="4">
    <source>
        <dbReference type="ARBA" id="ARBA00023110"/>
    </source>
</evidence>
<evidence type="ECO:0000313" key="10">
    <source>
        <dbReference type="Proteomes" id="UP001589844"/>
    </source>
</evidence>
<feature type="chain" id="PRO_5044898457" description="Chaperone SurA" evidence="7">
    <location>
        <begin position="31"/>
        <end position="484"/>
    </location>
</feature>
<name>A0ABV6IC66_9BURK</name>
<dbReference type="Pfam" id="PF09312">
    <property type="entry name" value="SurA_N"/>
    <property type="match status" value="1"/>
</dbReference>
<keyword evidence="2 7" id="KW-0677">Repeat</keyword>
<dbReference type="Gene3D" id="1.10.4030.10">
    <property type="entry name" value="Porin chaperone SurA, peptide-binding domain"/>
    <property type="match status" value="1"/>
</dbReference>
<comment type="caution">
    <text evidence="9">The sequence shown here is derived from an EMBL/GenBank/DDBJ whole genome shotgun (WGS) entry which is preliminary data.</text>
</comment>
<dbReference type="GO" id="GO:0003755">
    <property type="term" value="F:peptidyl-prolyl cis-trans isomerase activity"/>
    <property type="evidence" value="ECO:0007669"/>
    <property type="project" value="UniProtKB-EC"/>
</dbReference>
<keyword evidence="3 7" id="KW-0574">Periplasm</keyword>
<keyword evidence="6 7" id="KW-0413">Isomerase</keyword>
<dbReference type="SUPFAM" id="SSF54534">
    <property type="entry name" value="FKBP-like"/>
    <property type="match status" value="2"/>
</dbReference>
<feature type="domain" description="PpiC" evidence="8">
    <location>
        <begin position="337"/>
        <end position="436"/>
    </location>
</feature>
<gene>
    <name evidence="7" type="primary">surA</name>
    <name evidence="9" type="ORF">ACFFJH_06235</name>
</gene>
<evidence type="ECO:0000256" key="7">
    <source>
        <dbReference type="HAMAP-Rule" id="MF_01183"/>
    </source>
</evidence>
<evidence type="ECO:0000256" key="1">
    <source>
        <dbReference type="ARBA" id="ARBA00022729"/>
    </source>
</evidence>
<dbReference type="Gene3D" id="3.10.50.40">
    <property type="match status" value="2"/>
</dbReference>
<organism evidence="9 10">
    <name type="scientific">Undibacterium danionis</name>
    <dbReference type="NCBI Taxonomy" id="1812100"/>
    <lineage>
        <taxon>Bacteria</taxon>
        <taxon>Pseudomonadati</taxon>
        <taxon>Pseudomonadota</taxon>
        <taxon>Betaproteobacteria</taxon>
        <taxon>Burkholderiales</taxon>
        <taxon>Oxalobacteraceae</taxon>
        <taxon>Undibacterium</taxon>
    </lineage>
</organism>
<evidence type="ECO:0000256" key="2">
    <source>
        <dbReference type="ARBA" id="ARBA00022737"/>
    </source>
</evidence>
<dbReference type="RefSeq" id="WP_390210988.1">
    <property type="nucleotide sequence ID" value="NZ_JBHLXJ010000007.1"/>
</dbReference>
<evidence type="ECO:0000256" key="3">
    <source>
        <dbReference type="ARBA" id="ARBA00022764"/>
    </source>
</evidence>
<evidence type="ECO:0000313" key="9">
    <source>
        <dbReference type="EMBL" id="MFC0349396.1"/>
    </source>
</evidence>
<dbReference type="EMBL" id="JBHLXJ010000007">
    <property type="protein sequence ID" value="MFC0349396.1"/>
    <property type="molecule type" value="Genomic_DNA"/>
</dbReference>